<dbReference type="Pfam" id="PF07927">
    <property type="entry name" value="HicA_toxin"/>
    <property type="match status" value="1"/>
</dbReference>
<keyword evidence="6" id="KW-0694">RNA-binding</keyword>
<dbReference type="InterPro" id="IPR012933">
    <property type="entry name" value="HicA_mRNA_interferase"/>
</dbReference>
<comment type="similarity">
    <text evidence="1">Belongs to the HicA mRNA interferase family.</text>
</comment>
<evidence type="ECO:0000256" key="2">
    <source>
        <dbReference type="ARBA" id="ARBA00022649"/>
    </source>
</evidence>
<evidence type="ECO:0000256" key="3">
    <source>
        <dbReference type="ARBA" id="ARBA00022722"/>
    </source>
</evidence>
<name>A0A1G2BBA9_9BACT</name>
<dbReference type="InterPro" id="IPR038570">
    <property type="entry name" value="HicA_sf"/>
</dbReference>
<keyword evidence="3" id="KW-0540">Nuclease</keyword>
<comment type="caution">
    <text evidence="8">The sequence shown here is derived from an EMBL/GenBank/DDBJ whole genome shotgun (WGS) entry which is preliminary data.</text>
</comment>
<evidence type="ECO:0000313" key="8">
    <source>
        <dbReference type="EMBL" id="OGY86508.1"/>
    </source>
</evidence>
<evidence type="ECO:0000256" key="6">
    <source>
        <dbReference type="ARBA" id="ARBA00022884"/>
    </source>
</evidence>
<evidence type="ECO:0008006" key="10">
    <source>
        <dbReference type="Google" id="ProtNLM"/>
    </source>
</evidence>
<evidence type="ECO:0000256" key="5">
    <source>
        <dbReference type="ARBA" id="ARBA00022801"/>
    </source>
</evidence>
<keyword evidence="7" id="KW-0346">Stress response</keyword>
<gene>
    <name evidence="8" type="ORF">A2319_01960</name>
</gene>
<accession>A0A1G2BBA9</accession>
<reference evidence="8 9" key="1">
    <citation type="journal article" date="2016" name="Nat. Commun.">
        <title>Thousands of microbial genomes shed light on interconnected biogeochemical processes in an aquifer system.</title>
        <authorList>
            <person name="Anantharaman K."/>
            <person name="Brown C.T."/>
            <person name="Hug L.A."/>
            <person name="Sharon I."/>
            <person name="Castelle C.J."/>
            <person name="Probst A.J."/>
            <person name="Thomas B.C."/>
            <person name="Singh A."/>
            <person name="Wilkins M.J."/>
            <person name="Karaoz U."/>
            <person name="Brodie E.L."/>
            <person name="Williams K.H."/>
            <person name="Hubbard S.S."/>
            <person name="Banfield J.F."/>
        </authorList>
    </citation>
    <scope>NUCLEOTIDE SEQUENCE [LARGE SCALE GENOMIC DNA]</scope>
</reference>
<evidence type="ECO:0000256" key="7">
    <source>
        <dbReference type="ARBA" id="ARBA00023016"/>
    </source>
</evidence>
<keyword evidence="2" id="KW-1277">Toxin-antitoxin system</keyword>
<keyword evidence="5" id="KW-0378">Hydrolase</keyword>
<dbReference type="GO" id="GO:0004519">
    <property type="term" value="F:endonuclease activity"/>
    <property type="evidence" value="ECO:0007669"/>
    <property type="project" value="UniProtKB-KW"/>
</dbReference>
<evidence type="ECO:0000256" key="1">
    <source>
        <dbReference type="ARBA" id="ARBA00006620"/>
    </source>
</evidence>
<evidence type="ECO:0000313" key="9">
    <source>
        <dbReference type="Proteomes" id="UP000176420"/>
    </source>
</evidence>
<dbReference type="Proteomes" id="UP000176420">
    <property type="component" value="Unassembled WGS sequence"/>
</dbReference>
<protein>
    <recommendedName>
        <fullName evidence="10">Addiction module toxin, HicA family</fullName>
    </recommendedName>
</protein>
<dbReference type="GO" id="GO:0003729">
    <property type="term" value="F:mRNA binding"/>
    <property type="evidence" value="ECO:0007669"/>
    <property type="project" value="InterPro"/>
</dbReference>
<keyword evidence="4" id="KW-0255">Endonuclease</keyword>
<dbReference type="GO" id="GO:0016787">
    <property type="term" value="F:hydrolase activity"/>
    <property type="evidence" value="ECO:0007669"/>
    <property type="project" value="UniProtKB-KW"/>
</dbReference>
<organism evidence="8 9">
    <name type="scientific">Candidatus Kerfeldbacteria bacterium RIFOXYB2_FULL_38_14</name>
    <dbReference type="NCBI Taxonomy" id="1798547"/>
    <lineage>
        <taxon>Bacteria</taxon>
        <taxon>Candidatus Kerfeldiibacteriota</taxon>
    </lineage>
</organism>
<proteinExistence type="inferred from homology"/>
<dbReference type="EMBL" id="MHKI01000018">
    <property type="protein sequence ID" value="OGY86508.1"/>
    <property type="molecule type" value="Genomic_DNA"/>
</dbReference>
<dbReference type="AlphaFoldDB" id="A0A1G2BBA9"/>
<dbReference type="SUPFAM" id="SSF54786">
    <property type="entry name" value="YcfA/nrd intein domain"/>
    <property type="match status" value="1"/>
</dbReference>
<sequence>MPSRSQLPGEIKRRKFLKALQKLGFIINTKGGHGSHIKIIWPKNQKSVTVPKDIRKDVLYYLLKEIEVISDITWEDIKKHI</sequence>
<dbReference type="Gene3D" id="3.30.920.30">
    <property type="entry name" value="Hypothetical protein"/>
    <property type="match status" value="1"/>
</dbReference>
<evidence type="ECO:0000256" key="4">
    <source>
        <dbReference type="ARBA" id="ARBA00022759"/>
    </source>
</evidence>